<evidence type="ECO:0000256" key="1">
    <source>
        <dbReference type="ARBA" id="ARBA00001968"/>
    </source>
</evidence>
<dbReference type="RefSeq" id="XP_014150523.1">
    <property type="nucleotide sequence ID" value="XM_014295048.1"/>
</dbReference>
<feature type="non-terminal residue" evidence="4">
    <location>
        <position position="138"/>
    </location>
</feature>
<name>A0A0L0FJJ1_9EUKA</name>
<keyword evidence="5" id="KW-1185">Reference proteome</keyword>
<evidence type="ECO:0000313" key="4">
    <source>
        <dbReference type="EMBL" id="KNC76621.1"/>
    </source>
</evidence>
<dbReference type="InterPro" id="IPR027806">
    <property type="entry name" value="HARBI1_dom"/>
</dbReference>
<protein>
    <recommendedName>
        <fullName evidence="3">DDE Tnp4 domain-containing protein</fullName>
    </recommendedName>
</protein>
<proteinExistence type="predicted"/>
<keyword evidence="2" id="KW-0479">Metal-binding</keyword>
<gene>
    <name evidence="4" type="ORF">SARC_10885</name>
</gene>
<evidence type="ECO:0000256" key="2">
    <source>
        <dbReference type="ARBA" id="ARBA00022723"/>
    </source>
</evidence>
<dbReference type="GO" id="GO:0046872">
    <property type="term" value="F:metal ion binding"/>
    <property type="evidence" value="ECO:0007669"/>
    <property type="project" value="UniProtKB-KW"/>
</dbReference>
<organism evidence="4 5">
    <name type="scientific">Sphaeroforma arctica JP610</name>
    <dbReference type="NCBI Taxonomy" id="667725"/>
    <lineage>
        <taxon>Eukaryota</taxon>
        <taxon>Ichthyosporea</taxon>
        <taxon>Ichthyophonida</taxon>
        <taxon>Sphaeroforma</taxon>
    </lineage>
</organism>
<feature type="domain" description="DDE Tnp4" evidence="3">
    <location>
        <begin position="85"/>
        <end position="137"/>
    </location>
</feature>
<dbReference type="Pfam" id="PF13359">
    <property type="entry name" value="DDE_Tnp_4"/>
    <property type="match status" value="1"/>
</dbReference>
<evidence type="ECO:0000313" key="5">
    <source>
        <dbReference type="Proteomes" id="UP000054560"/>
    </source>
</evidence>
<evidence type="ECO:0000259" key="3">
    <source>
        <dbReference type="Pfam" id="PF13359"/>
    </source>
</evidence>
<dbReference type="AlphaFoldDB" id="A0A0L0FJJ1"/>
<dbReference type="OrthoDB" id="2668416at2759"/>
<dbReference type="EMBL" id="KQ243023">
    <property type="protein sequence ID" value="KNC76621.1"/>
    <property type="molecule type" value="Genomic_DNA"/>
</dbReference>
<accession>A0A0L0FJJ1</accession>
<dbReference type="GeneID" id="25911389"/>
<dbReference type="Proteomes" id="UP000054560">
    <property type="component" value="Unassembled WGS sequence"/>
</dbReference>
<reference evidence="4 5" key="1">
    <citation type="submission" date="2011-02" db="EMBL/GenBank/DDBJ databases">
        <title>The Genome Sequence of Sphaeroforma arctica JP610.</title>
        <authorList>
            <consortium name="The Broad Institute Genome Sequencing Platform"/>
            <person name="Russ C."/>
            <person name="Cuomo C."/>
            <person name="Young S.K."/>
            <person name="Zeng Q."/>
            <person name="Gargeya S."/>
            <person name="Alvarado L."/>
            <person name="Berlin A."/>
            <person name="Chapman S.B."/>
            <person name="Chen Z."/>
            <person name="Freedman E."/>
            <person name="Gellesch M."/>
            <person name="Goldberg J."/>
            <person name="Griggs A."/>
            <person name="Gujja S."/>
            <person name="Heilman E."/>
            <person name="Heiman D."/>
            <person name="Howarth C."/>
            <person name="Mehta T."/>
            <person name="Neiman D."/>
            <person name="Pearson M."/>
            <person name="Roberts A."/>
            <person name="Saif S."/>
            <person name="Shea T."/>
            <person name="Shenoy N."/>
            <person name="Sisk P."/>
            <person name="Stolte C."/>
            <person name="Sykes S."/>
            <person name="White J."/>
            <person name="Yandava C."/>
            <person name="Burger G."/>
            <person name="Gray M.W."/>
            <person name="Holland P.W.H."/>
            <person name="King N."/>
            <person name="Lang F.B.F."/>
            <person name="Roger A.J."/>
            <person name="Ruiz-Trillo I."/>
            <person name="Haas B."/>
            <person name="Nusbaum C."/>
            <person name="Birren B."/>
        </authorList>
    </citation>
    <scope>NUCLEOTIDE SEQUENCE [LARGE SCALE GENOMIC DNA]</scope>
    <source>
        <strain evidence="4 5">JP610</strain>
    </source>
</reference>
<sequence length="138" mass="15641">MAAGGRYQGIKIAFGISSASVYASFWRVLDAIDGLDWMKFRFSSSEEEIVQISQGFEDHSTHGVMNRCVGAADGVRVLFPTLKQCPYRRRLYSGHKTGYGLNAQAIFDSNYKFFAFSIMAYGSMHDSRAWEYSKFMKL</sequence>
<comment type="cofactor">
    <cofactor evidence="1">
        <name>a divalent metal cation</name>
        <dbReference type="ChEBI" id="CHEBI:60240"/>
    </cofactor>
</comment>